<dbReference type="InterPro" id="IPR029063">
    <property type="entry name" value="SAM-dependent_MTases_sf"/>
</dbReference>
<name>A0A1I8PK95_STOCA</name>
<dbReference type="Gene3D" id="3.40.50.150">
    <property type="entry name" value="Vaccinia Virus protein VP39"/>
    <property type="match status" value="1"/>
</dbReference>
<accession>A0A1I8PK95</accession>
<reference evidence="9" key="1">
    <citation type="submission" date="2020-05" db="UniProtKB">
        <authorList>
            <consortium name="EnsemblMetazoa"/>
        </authorList>
    </citation>
    <scope>IDENTIFICATION</scope>
    <source>
        <strain evidence="9">USDA</strain>
    </source>
</reference>
<keyword evidence="1 7" id="KW-0489">Methyltransferase</keyword>
<evidence type="ECO:0000313" key="10">
    <source>
        <dbReference type="Proteomes" id="UP000095300"/>
    </source>
</evidence>
<dbReference type="PROSITE" id="PS51679">
    <property type="entry name" value="SAM_MT_C5"/>
    <property type="match status" value="1"/>
</dbReference>
<evidence type="ECO:0000256" key="3">
    <source>
        <dbReference type="ARBA" id="ARBA00022691"/>
    </source>
</evidence>
<dbReference type="Gene3D" id="3.90.120.10">
    <property type="entry name" value="DNA Methylase, subunit A, domain 2"/>
    <property type="match status" value="1"/>
</dbReference>
<dbReference type="AlphaFoldDB" id="A0A1I8PK95"/>
<dbReference type="GO" id="GO:0032259">
    <property type="term" value="P:methylation"/>
    <property type="evidence" value="ECO:0007669"/>
    <property type="project" value="UniProtKB-KW"/>
</dbReference>
<evidence type="ECO:0000256" key="7">
    <source>
        <dbReference type="PROSITE-ProRule" id="PRU01016"/>
    </source>
</evidence>
<evidence type="ECO:0000256" key="1">
    <source>
        <dbReference type="ARBA" id="ARBA00022603"/>
    </source>
</evidence>
<dbReference type="GO" id="GO:0005634">
    <property type="term" value="C:nucleus"/>
    <property type="evidence" value="ECO:0007669"/>
    <property type="project" value="TreeGrafter"/>
</dbReference>
<evidence type="ECO:0000256" key="6">
    <source>
        <dbReference type="ARBA" id="ARBA00042810"/>
    </source>
</evidence>
<dbReference type="NCBIfam" id="TIGR00675">
    <property type="entry name" value="dcm"/>
    <property type="match status" value="1"/>
</dbReference>
<dbReference type="EC" id="2.1.1.204" evidence="4"/>
<keyword evidence="10" id="KW-1185">Reference proteome</keyword>
<dbReference type="InterPro" id="IPR001525">
    <property type="entry name" value="C5_MeTfrase"/>
</dbReference>
<dbReference type="InterPro" id="IPR031303">
    <property type="entry name" value="C5_meth_CS"/>
</dbReference>
<dbReference type="PANTHER" id="PTHR46098:SF1">
    <property type="entry name" value="TRNA (CYTOSINE(38)-C(5))-METHYLTRANSFERASE"/>
    <property type="match status" value="1"/>
</dbReference>
<keyword evidence="3 7" id="KW-0949">S-adenosyl-L-methionine</keyword>
<dbReference type="OrthoDB" id="414133at2759"/>
<evidence type="ECO:0000256" key="2">
    <source>
        <dbReference type="ARBA" id="ARBA00022679"/>
    </source>
</evidence>
<keyword evidence="2 7" id="KW-0808">Transferase</keyword>
<evidence type="ECO:0000256" key="5">
    <source>
        <dbReference type="ARBA" id="ARBA00039681"/>
    </source>
</evidence>
<dbReference type="GO" id="GO:0008168">
    <property type="term" value="F:methyltransferase activity"/>
    <property type="evidence" value="ECO:0007669"/>
    <property type="project" value="UniProtKB-KW"/>
</dbReference>
<dbReference type="PROSITE" id="PS00095">
    <property type="entry name" value="C5_MTASE_2"/>
    <property type="match status" value="1"/>
</dbReference>
<comment type="similarity">
    <text evidence="7 8">Belongs to the class I-like SAM-binding methyltransferase superfamily. C5-methyltransferase family.</text>
</comment>
<evidence type="ECO:0000256" key="4">
    <source>
        <dbReference type="ARBA" id="ARBA00039081"/>
    </source>
</evidence>
<dbReference type="VEuPathDB" id="VectorBase:SCAU008844"/>
<evidence type="ECO:0000313" key="9">
    <source>
        <dbReference type="EnsemblMetazoa" id="SCAU008844-PA"/>
    </source>
</evidence>
<dbReference type="PANTHER" id="PTHR46098">
    <property type="entry name" value="TRNA (CYTOSINE(38)-C(5))-METHYLTRANSFERASE"/>
    <property type="match status" value="1"/>
</dbReference>
<sequence length="340" mass="39478">MELHILELFSGIGGMHYAFECSKLKGHICAAMDINTVANNVYFYNHPNTPVMNNNIQKLSVKTLQKLGVNTILMSPPCQPHTRVGQKRDVEDKRSDALNHICELLPKCTDVQYILMENVKGFEESTAREKYIEALEKSGFYFREFILTPTQIGIPNTRHRYYCIARRRKDFSFPAGKIWTCLSTESQMTYEATNLSDLLMEDTLCSEYLLDEKVLKKRVWLLDIVTRHATNTMCFTKAYTHYSEGTGSIYCPLSLDEMKTIFANLKKLEYSDNCEDAANWELLQRLRLRYFSPREVSRLMSFPETFNFPLETSNRQKYRLLGNSINVRLVGELIKIMCKE</sequence>
<dbReference type="STRING" id="35570.A0A1I8PK95"/>
<proteinExistence type="inferred from homology"/>
<dbReference type="SUPFAM" id="SSF53335">
    <property type="entry name" value="S-adenosyl-L-methionine-dependent methyltransferases"/>
    <property type="match status" value="1"/>
</dbReference>
<dbReference type="KEGG" id="scac:106085525"/>
<gene>
    <name evidence="9" type="primary">106085525</name>
</gene>
<protein>
    <recommendedName>
        <fullName evidence="5">tRNA (cytosine(38)-C(5))-methyltransferase</fullName>
        <ecNumber evidence="4">2.1.1.204</ecNumber>
    </recommendedName>
    <alternativeName>
        <fullName evidence="6">DNA (cytosine-5)-methyltransferase-like protein 2</fullName>
    </alternativeName>
</protein>
<dbReference type="Proteomes" id="UP000095300">
    <property type="component" value="Unassembled WGS sequence"/>
</dbReference>
<dbReference type="Pfam" id="PF00145">
    <property type="entry name" value="DNA_methylase"/>
    <property type="match status" value="1"/>
</dbReference>
<dbReference type="EnsemblMetazoa" id="SCAU008844-RA">
    <property type="protein sequence ID" value="SCAU008844-PA"/>
    <property type="gene ID" value="SCAU008844"/>
</dbReference>
<feature type="active site" evidence="7">
    <location>
        <position position="78"/>
    </location>
</feature>
<organism evidence="9 10">
    <name type="scientific">Stomoxys calcitrans</name>
    <name type="common">Stable fly</name>
    <name type="synonym">Conops calcitrans</name>
    <dbReference type="NCBI Taxonomy" id="35570"/>
    <lineage>
        <taxon>Eukaryota</taxon>
        <taxon>Metazoa</taxon>
        <taxon>Ecdysozoa</taxon>
        <taxon>Arthropoda</taxon>
        <taxon>Hexapoda</taxon>
        <taxon>Insecta</taxon>
        <taxon>Pterygota</taxon>
        <taxon>Neoptera</taxon>
        <taxon>Endopterygota</taxon>
        <taxon>Diptera</taxon>
        <taxon>Brachycera</taxon>
        <taxon>Muscomorpha</taxon>
        <taxon>Muscoidea</taxon>
        <taxon>Muscidae</taxon>
        <taxon>Stomoxys</taxon>
    </lineage>
</organism>
<evidence type="ECO:0000256" key="8">
    <source>
        <dbReference type="RuleBase" id="RU000416"/>
    </source>
</evidence>
<dbReference type="PRINTS" id="PR00105">
    <property type="entry name" value="C5METTRFRASE"/>
</dbReference>
<dbReference type="InterPro" id="IPR050750">
    <property type="entry name" value="C5-MTase"/>
</dbReference>